<dbReference type="Pfam" id="PF01936">
    <property type="entry name" value="NYN"/>
    <property type="match status" value="1"/>
</dbReference>
<dbReference type="Gene3D" id="3.40.50.1010">
    <property type="entry name" value="5'-nuclease"/>
    <property type="match status" value="1"/>
</dbReference>
<feature type="region of interest" description="Disordered" evidence="1">
    <location>
        <begin position="235"/>
        <end position="294"/>
    </location>
</feature>
<keyword evidence="4" id="KW-1185">Reference proteome</keyword>
<dbReference type="GO" id="GO:0004540">
    <property type="term" value="F:RNA nuclease activity"/>
    <property type="evidence" value="ECO:0007669"/>
    <property type="project" value="InterPro"/>
</dbReference>
<gene>
    <name evidence="3" type="ORF">CTAYLR_005483</name>
</gene>
<organism evidence="3 4">
    <name type="scientific">Chrysophaeum taylorii</name>
    <dbReference type="NCBI Taxonomy" id="2483200"/>
    <lineage>
        <taxon>Eukaryota</taxon>
        <taxon>Sar</taxon>
        <taxon>Stramenopiles</taxon>
        <taxon>Ochrophyta</taxon>
        <taxon>Pelagophyceae</taxon>
        <taxon>Pelagomonadales</taxon>
        <taxon>Pelagomonadaceae</taxon>
        <taxon>Chrysophaeum</taxon>
    </lineage>
</organism>
<evidence type="ECO:0000256" key="1">
    <source>
        <dbReference type="SAM" id="MobiDB-lite"/>
    </source>
</evidence>
<evidence type="ECO:0000259" key="2">
    <source>
        <dbReference type="Pfam" id="PF01936"/>
    </source>
</evidence>
<sequence>METVLVVDAAYIHSAPDVNAWSQAELDRVDPARLRRRVEAATGLAVTSAVWCGAKDGRFDSGGAKLERSLRRAGFEARFRRMKVDEVLCRNRDCRSCRHRANPIRVRRQSGVDVDICTRTLEIVFGASAAATVILVAGDGDLAPLAETLLRAGFDLFVFAYPRSLSPELADLANASKGVVALDASFFRTNKPPEKEDAAPLFSEGGKKDAPPTLVPTQVARHGHLASASPLVVSADDTASSSGGCKDNPDDHSSVGLQGSGSGYDSDDDDEEIILFDPHRARHPLPAPPPSPSL</sequence>
<name>A0AAD7U5Q2_9STRA</name>
<feature type="region of interest" description="Disordered" evidence="1">
    <location>
        <begin position="191"/>
        <end position="215"/>
    </location>
</feature>
<comment type="caution">
    <text evidence="3">The sequence shown here is derived from an EMBL/GenBank/DDBJ whole genome shotgun (WGS) entry which is preliminary data.</text>
</comment>
<feature type="compositionally biased region" description="Pro residues" evidence="1">
    <location>
        <begin position="285"/>
        <end position="294"/>
    </location>
</feature>
<proteinExistence type="predicted"/>
<evidence type="ECO:0000313" key="4">
    <source>
        <dbReference type="Proteomes" id="UP001230188"/>
    </source>
</evidence>
<accession>A0AAD7U5Q2</accession>
<dbReference type="AlphaFoldDB" id="A0AAD7U5Q2"/>
<dbReference type="EMBL" id="JAQMWT010000682">
    <property type="protein sequence ID" value="KAJ8598239.1"/>
    <property type="molecule type" value="Genomic_DNA"/>
</dbReference>
<feature type="domain" description="NYN" evidence="2">
    <location>
        <begin position="5"/>
        <end position="173"/>
    </location>
</feature>
<protein>
    <recommendedName>
        <fullName evidence="2">NYN domain-containing protein</fullName>
    </recommendedName>
</protein>
<evidence type="ECO:0000313" key="3">
    <source>
        <dbReference type="EMBL" id="KAJ8598239.1"/>
    </source>
</evidence>
<feature type="compositionally biased region" description="Acidic residues" evidence="1">
    <location>
        <begin position="265"/>
        <end position="274"/>
    </location>
</feature>
<reference evidence="3" key="1">
    <citation type="submission" date="2023-01" db="EMBL/GenBank/DDBJ databases">
        <title>Metagenome sequencing of chrysophaentin producing Chrysophaeum taylorii.</title>
        <authorList>
            <person name="Davison J."/>
            <person name="Bewley C."/>
        </authorList>
    </citation>
    <scope>NUCLEOTIDE SEQUENCE</scope>
    <source>
        <strain evidence="3">NIES-1699</strain>
    </source>
</reference>
<dbReference type="InterPro" id="IPR021139">
    <property type="entry name" value="NYN"/>
</dbReference>
<dbReference type="Proteomes" id="UP001230188">
    <property type="component" value="Unassembled WGS sequence"/>
</dbReference>